<evidence type="ECO:0000313" key="3">
    <source>
        <dbReference type="Proteomes" id="UP000000810"/>
    </source>
</evidence>
<evidence type="ECO:0000313" key="2">
    <source>
        <dbReference type="EMBL" id="CAB50532.1"/>
    </source>
</evidence>
<keyword evidence="1" id="KW-0175">Coiled coil</keyword>
<accession>Q9UY80</accession>
<sequence length="179" mass="20466">MISLVMWVDVAIYSTHNPPKLPKFRRARFEINGETLIFHLRPSGKIEVKVKEIDRVEGVLLHFFDPPRKALKIDIGDRVVLVSAGKNPLAYDSDILLKFIHSLYSALIDGVVVKEGNIKGSLRVIRTRDNTLEVIVVSDSGPVHLKNELNIENFKVRERIEELRSLVEFLKEDEQGQEQ</sequence>
<evidence type="ECO:0000256" key="1">
    <source>
        <dbReference type="SAM" id="Coils"/>
    </source>
</evidence>
<dbReference type="STRING" id="272844.PAB1069"/>
<dbReference type="Proteomes" id="UP000000810">
    <property type="component" value="Chromosome"/>
</dbReference>
<dbReference type="eggNOG" id="arCOG05862">
    <property type="taxonomic scope" value="Archaea"/>
</dbReference>
<proteinExistence type="predicted"/>
<name>Q9UY80_PYRAB</name>
<gene>
    <name evidence="2" type="ORF">PAB1069</name>
</gene>
<reference evidence="2 3" key="1">
    <citation type="journal article" date="2003" name="Mol. Microbiol.">
        <title>An integrated analysis of the genome of the hyperthermophilic archaeon Pyrococcus abyssi.</title>
        <authorList>
            <person name="Cohen G."/>
            <person name="Barbe V."/>
            <person name="Flament D."/>
            <person name="Galperin M."/>
            <person name="Heilig R."/>
            <person name="Ripp R."/>
            <person name="Lecompte O."/>
            <person name="Prieur D."/>
            <person name="Poch O."/>
            <person name="Quellerou J."/>
            <person name="Thierry J.C."/>
            <person name="Van der Oost J."/>
            <person name="Weissenbach J."/>
            <person name="Zivanovic Y."/>
            <person name="Forterre P."/>
        </authorList>
    </citation>
    <scope>NUCLEOTIDE SEQUENCE [LARGE SCALE GENOMIC DNA]</scope>
    <source>
        <strain evidence="3">GE5 / Orsay</strain>
    </source>
</reference>
<feature type="coiled-coil region" evidence="1">
    <location>
        <begin position="146"/>
        <end position="173"/>
    </location>
</feature>
<dbReference type="HOGENOM" id="CLU_138956_0_0_2"/>
<keyword evidence="3" id="KW-1185">Reference proteome</keyword>
<dbReference type="PIR" id="F75011">
    <property type="entry name" value="F75011"/>
</dbReference>
<dbReference type="EMBL" id="AJ248288">
    <property type="protein sequence ID" value="CAB50532.1"/>
    <property type="molecule type" value="Genomic_DNA"/>
</dbReference>
<dbReference type="AlphaFoldDB" id="Q9UY80"/>
<dbReference type="KEGG" id="pab:PAB1069"/>
<protein>
    <submittedName>
        <fullName evidence="2">Uncharacterized protein</fullName>
    </submittedName>
</protein>
<organism evidence="2 3">
    <name type="scientific">Pyrococcus abyssi (strain GE5 / Orsay)</name>
    <dbReference type="NCBI Taxonomy" id="272844"/>
    <lineage>
        <taxon>Archaea</taxon>
        <taxon>Methanobacteriati</taxon>
        <taxon>Methanobacteriota</taxon>
        <taxon>Thermococci</taxon>
        <taxon>Thermococcales</taxon>
        <taxon>Thermococcaceae</taxon>
        <taxon>Pyrococcus</taxon>
    </lineage>
</organism>